<comment type="caution">
    <text evidence="2">The sequence shown here is derived from an EMBL/GenBank/DDBJ whole genome shotgun (WGS) entry which is preliminary data.</text>
</comment>
<organism evidence="2 3">
    <name type="scientific">Alteraurantiacibacter buctensis</name>
    <dbReference type="NCBI Taxonomy" id="1503981"/>
    <lineage>
        <taxon>Bacteria</taxon>
        <taxon>Pseudomonadati</taxon>
        <taxon>Pseudomonadota</taxon>
        <taxon>Alphaproteobacteria</taxon>
        <taxon>Sphingomonadales</taxon>
        <taxon>Erythrobacteraceae</taxon>
        <taxon>Alteraurantiacibacter</taxon>
    </lineage>
</organism>
<dbReference type="RefSeq" id="WP_160771470.1">
    <property type="nucleotide sequence ID" value="NZ_WTYV01000002.1"/>
</dbReference>
<evidence type="ECO:0000313" key="2">
    <source>
        <dbReference type="EMBL" id="MXO71566.1"/>
    </source>
</evidence>
<proteinExistence type="predicted"/>
<evidence type="ECO:0000256" key="1">
    <source>
        <dbReference type="SAM" id="Phobius"/>
    </source>
</evidence>
<dbReference type="Pfam" id="PF04964">
    <property type="entry name" value="Flp_Fap"/>
    <property type="match status" value="1"/>
</dbReference>
<sequence length="59" mass="6259">MIRAPFRRLLRDTRGATALEYALIAALVGLAAVTAYANLGDTISTQYSEVNSSVSDAVN</sequence>
<feature type="transmembrane region" description="Helical" evidence="1">
    <location>
        <begin position="21"/>
        <end position="39"/>
    </location>
</feature>
<dbReference type="AlphaFoldDB" id="A0A844YWZ4"/>
<name>A0A844YWZ4_9SPHN</name>
<protein>
    <submittedName>
        <fullName evidence="2">Flp family type IVb pilin</fullName>
    </submittedName>
</protein>
<dbReference type="InterPro" id="IPR007047">
    <property type="entry name" value="Flp_Fap"/>
</dbReference>
<reference evidence="2 3" key="1">
    <citation type="submission" date="2019-12" db="EMBL/GenBank/DDBJ databases">
        <title>Genomic-based taxomic classification of the family Erythrobacteraceae.</title>
        <authorList>
            <person name="Xu L."/>
        </authorList>
    </citation>
    <scope>NUCLEOTIDE SEQUENCE [LARGE SCALE GENOMIC DNA]</scope>
    <source>
        <strain evidence="2 3">M0322</strain>
    </source>
</reference>
<evidence type="ECO:0000313" key="3">
    <source>
        <dbReference type="Proteomes" id="UP000466966"/>
    </source>
</evidence>
<keyword evidence="1" id="KW-0812">Transmembrane</keyword>
<gene>
    <name evidence="2" type="ORF">GRI99_07905</name>
</gene>
<keyword evidence="1" id="KW-1133">Transmembrane helix</keyword>
<keyword evidence="3" id="KW-1185">Reference proteome</keyword>
<accession>A0A844YWZ4</accession>
<keyword evidence="1" id="KW-0472">Membrane</keyword>
<dbReference type="EMBL" id="WTYV01000002">
    <property type="protein sequence ID" value="MXO71566.1"/>
    <property type="molecule type" value="Genomic_DNA"/>
</dbReference>
<dbReference type="Proteomes" id="UP000466966">
    <property type="component" value="Unassembled WGS sequence"/>
</dbReference>